<dbReference type="AlphaFoldDB" id="A0A8K0P7A3"/>
<dbReference type="InterPro" id="IPR036259">
    <property type="entry name" value="MFS_trans_sf"/>
</dbReference>
<evidence type="ECO:0000256" key="7">
    <source>
        <dbReference type="SAM" id="Phobius"/>
    </source>
</evidence>
<feature type="transmembrane region" description="Helical" evidence="7">
    <location>
        <begin position="587"/>
        <end position="604"/>
    </location>
</feature>
<feature type="transmembrane region" description="Helical" evidence="7">
    <location>
        <begin position="503"/>
        <end position="520"/>
    </location>
</feature>
<feature type="transmembrane region" description="Helical" evidence="7">
    <location>
        <begin position="42"/>
        <end position="64"/>
    </location>
</feature>
<feature type="region of interest" description="Disordered" evidence="6">
    <location>
        <begin position="1"/>
        <end position="21"/>
    </location>
</feature>
<dbReference type="GO" id="GO:0016020">
    <property type="term" value="C:membrane"/>
    <property type="evidence" value="ECO:0007669"/>
    <property type="project" value="UniProtKB-SubCell"/>
</dbReference>
<dbReference type="PANTHER" id="PTHR16172:SF41">
    <property type="entry name" value="MAJOR FACILITATOR SUPERFAMILY DOMAIN-CONTAINING PROTEIN 6-LIKE"/>
    <property type="match status" value="1"/>
</dbReference>
<feature type="transmembrane region" description="Helical" evidence="7">
    <location>
        <begin position="555"/>
        <end position="575"/>
    </location>
</feature>
<keyword evidence="5 7" id="KW-0472">Membrane</keyword>
<comment type="subcellular location">
    <subcellularLocation>
        <location evidence="1">Membrane</location>
        <topology evidence="1">Multi-pass membrane protein</topology>
    </subcellularLocation>
</comment>
<evidence type="ECO:0000256" key="1">
    <source>
        <dbReference type="ARBA" id="ARBA00004141"/>
    </source>
</evidence>
<evidence type="ECO:0000259" key="8">
    <source>
        <dbReference type="Pfam" id="PF12832"/>
    </source>
</evidence>
<feature type="domain" description="Major facilitator superfamily associated" evidence="8">
    <location>
        <begin position="42"/>
        <end position="525"/>
    </location>
</feature>
<reference evidence="9" key="1">
    <citation type="submission" date="2013-04" db="EMBL/GenBank/DDBJ databases">
        <authorList>
            <person name="Qu J."/>
            <person name="Murali S.C."/>
            <person name="Bandaranaike D."/>
            <person name="Bellair M."/>
            <person name="Blankenburg K."/>
            <person name="Chao H."/>
            <person name="Dinh H."/>
            <person name="Doddapaneni H."/>
            <person name="Downs B."/>
            <person name="Dugan-Rocha S."/>
            <person name="Elkadiri S."/>
            <person name="Gnanaolivu R.D."/>
            <person name="Hernandez B."/>
            <person name="Javaid M."/>
            <person name="Jayaseelan J.C."/>
            <person name="Lee S."/>
            <person name="Li M."/>
            <person name="Ming W."/>
            <person name="Munidasa M."/>
            <person name="Muniz J."/>
            <person name="Nguyen L."/>
            <person name="Ongeri F."/>
            <person name="Osuji N."/>
            <person name="Pu L.-L."/>
            <person name="Puazo M."/>
            <person name="Qu C."/>
            <person name="Quiroz J."/>
            <person name="Raj R."/>
            <person name="Weissenberger G."/>
            <person name="Xin Y."/>
            <person name="Zou X."/>
            <person name="Han Y."/>
            <person name="Richards S."/>
            <person name="Worley K."/>
            <person name="Muzny D."/>
            <person name="Gibbs R."/>
        </authorList>
    </citation>
    <scope>NUCLEOTIDE SEQUENCE</scope>
    <source>
        <strain evidence="9">Sampled in the wild</strain>
    </source>
</reference>
<evidence type="ECO:0000256" key="4">
    <source>
        <dbReference type="ARBA" id="ARBA00022989"/>
    </source>
</evidence>
<accession>A0A8K0P7A3</accession>
<feature type="transmembrane region" description="Helical" evidence="7">
    <location>
        <begin position="76"/>
        <end position="98"/>
    </location>
</feature>
<dbReference type="EMBL" id="KZ308841">
    <property type="protein sequence ID" value="KAG8234738.1"/>
    <property type="molecule type" value="Genomic_DNA"/>
</dbReference>
<gene>
    <name evidence="9" type="ORF">J437_LFUL000973</name>
</gene>
<keyword evidence="10" id="KW-1185">Reference proteome</keyword>
<dbReference type="OrthoDB" id="10056177at2759"/>
<feature type="transmembrane region" description="Helical" evidence="7">
    <location>
        <begin position="611"/>
        <end position="630"/>
    </location>
</feature>
<comment type="similarity">
    <text evidence="2">Belongs to the major facilitator superfamily. MFSD6 family.</text>
</comment>
<dbReference type="InterPro" id="IPR024989">
    <property type="entry name" value="MFS_assoc_dom"/>
</dbReference>
<protein>
    <recommendedName>
        <fullName evidence="8">Major facilitator superfamily associated domain-containing protein</fullName>
    </recommendedName>
</protein>
<reference evidence="9" key="2">
    <citation type="submission" date="2017-10" db="EMBL/GenBank/DDBJ databases">
        <title>Ladona fulva Genome sequencing and assembly.</title>
        <authorList>
            <person name="Murali S."/>
            <person name="Richards S."/>
            <person name="Bandaranaike D."/>
            <person name="Bellair M."/>
            <person name="Blankenburg K."/>
            <person name="Chao H."/>
            <person name="Dinh H."/>
            <person name="Doddapaneni H."/>
            <person name="Dugan-Rocha S."/>
            <person name="Elkadiri S."/>
            <person name="Gnanaolivu R."/>
            <person name="Hernandez B."/>
            <person name="Skinner E."/>
            <person name="Javaid M."/>
            <person name="Lee S."/>
            <person name="Li M."/>
            <person name="Ming W."/>
            <person name="Munidasa M."/>
            <person name="Muniz J."/>
            <person name="Nguyen L."/>
            <person name="Hughes D."/>
            <person name="Osuji N."/>
            <person name="Pu L.-L."/>
            <person name="Puazo M."/>
            <person name="Qu C."/>
            <person name="Quiroz J."/>
            <person name="Raj R."/>
            <person name="Weissenberger G."/>
            <person name="Xin Y."/>
            <person name="Zou X."/>
            <person name="Han Y."/>
            <person name="Worley K."/>
            <person name="Muzny D."/>
            <person name="Gibbs R."/>
        </authorList>
    </citation>
    <scope>NUCLEOTIDE SEQUENCE</scope>
    <source>
        <strain evidence="9">Sampled in the wild</strain>
    </source>
</reference>
<feature type="region of interest" description="Disordered" evidence="6">
    <location>
        <begin position="211"/>
        <end position="234"/>
    </location>
</feature>
<keyword evidence="3 7" id="KW-0812">Transmembrane</keyword>
<comment type="caution">
    <text evidence="9">The sequence shown here is derived from an EMBL/GenBank/DDBJ whole genome shotgun (WGS) entry which is preliminary data.</text>
</comment>
<dbReference type="PANTHER" id="PTHR16172">
    <property type="entry name" value="MAJOR FACILITATOR SUPERFAMILY DOMAIN-CONTAINING PROTEIN 6-LIKE"/>
    <property type="match status" value="1"/>
</dbReference>
<feature type="compositionally biased region" description="Basic and acidic residues" evidence="6">
    <location>
        <begin position="830"/>
        <end position="859"/>
    </location>
</feature>
<dbReference type="InterPro" id="IPR051717">
    <property type="entry name" value="MFS_MFSD6"/>
</dbReference>
<feature type="compositionally biased region" description="Polar residues" evidence="6">
    <location>
        <begin position="794"/>
        <end position="807"/>
    </location>
</feature>
<feature type="region of interest" description="Disordered" evidence="6">
    <location>
        <begin position="268"/>
        <end position="314"/>
    </location>
</feature>
<evidence type="ECO:0000256" key="5">
    <source>
        <dbReference type="ARBA" id="ARBA00023136"/>
    </source>
</evidence>
<dbReference type="Gene3D" id="1.20.1250.20">
    <property type="entry name" value="MFS general substrate transporter like domains"/>
    <property type="match status" value="2"/>
</dbReference>
<dbReference type="SUPFAM" id="SSF103473">
    <property type="entry name" value="MFS general substrate transporter"/>
    <property type="match status" value="2"/>
</dbReference>
<evidence type="ECO:0000313" key="9">
    <source>
        <dbReference type="EMBL" id="KAG8234738.1"/>
    </source>
</evidence>
<evidence type="ECO:0000256" key="3">
    <source>
        <dbReference type="ARBA" id="ARBA00022692"/>
    </source>
</evidence>
<keyword evidence="4 7" id="KW-1133">Transmembrane helix</keyword>
<feature type="compositionally biased region" description="Basic and acidic residues" evidence="6">
    <location>
        <begin position="881"/>
        <end position="897"/>
    </location>
</feature>
<evidence type="ECO:0000256" key="2">
    <source>
        <dbReference type="ARBA" id="ARBA00005241"/>
    </source>
</evidence>
<dbReference type="Pfam" id="PF12832">
    <property type="entry name" value="MFS_1_like"/>
    <property type="match status" value="1"/>
</dbReference>
<feature type="transmembrane region" description="Helical" evidence="7">
    <location>
        <begin position="462"/>
        <end position="483"/>
    </location>
</feature>
<proteinExistence type="inferred from homology"/>
<feature type="compositionally biased region" description="Polar residues" evidence="6">
    <location>
        <begin position="211"/>
        <end position="223"/>
    </location>
</feature>
<name>A0A8K0P7A3_LADFU</name>
<feature type="compositionally biased region" description="Basic residues" evidence="6">
    <location>
        <begin position="299"/>
        <end position="311"/>
    </location>
</feature>
<feature type="transmembrane region" description="Helical" evidence="7">
    <location>
        <begin position="650"/>
        <end position="670"/>
    </location>
</feature>
<evidence type="ECO:0000313" key="10">
    <source>
        <dbReference type="Proteomes" id="UP000792457"/>
    </source>
</evidence>
<feature type="compositionally biased region" description="Low complexity" evidence="6">
    <location>
        <begin position="268"/>
        <end position="286"/>
    </location>
</feature>
<sequence length="897" mass="98309">MDTSTEEKFATKEKNSKYSEDKKSSTRVGKFLQCMHINPNLVMLKITQFVLYGAIASLLPYLTIHMQSIGLTVEEIAVIYLALPFTTFLSPPLTGFLVDRFGKYKPVVVVALLLNAGFHHALLLIPPMELPGSVPPAYVARHPVSGSFEVWWSPCPSRECPDIPELELVLANCTDYCSIQPPVEPGSLPTLPPGLLALVTDSQTMPFTWKIPQSSTPFPQELSSTRDGHLIDSGSDSLSVTGYGMSGEEVEDETSTVWYEYGSGATEDTGVVESTEESTLTSVSASGGNRSEGDVLIHRGGRRGNRTKSKSSRKELIKKITSPFKFKLKMHPDLAEPIEQLGIEVDLDSDESVMIEEEDPMDSSPEDQLGNVGSGSDIGSSRFNGRFANRLLEGVGINSTVLEEEDLRCGGIVLSSNATREFLQAMIPSSDGKWCILQKCTFRAGGPEVCPPDYIESDDRVFWIYFFLRFMGTMSMSAGVTMLDPIALTMIQKYGGEFGRERMFSTFGMALFSPITGFFIDQSSRKLGLTLTVGTLSSMPFLYGAENITQRFGHVNIIIVAFFSHAARLMGYSFIDNAWWSFPFEAIEALAVHLMWVAAATYCATICPKNLLATLIGVLGMAHFSLGRGSGSFVGGFLLGSVGTRESFRIMGYLAGAGGVLYGILHYFWLKKLQRPAAQEEVAENAEMEDGEDIKDPELANLHPEKIVTPALERLSLMIQVTQRGSLTDIPHYTKGSNDSGLNGSSVFGPHRGKTALAMKDFNRPRNSIATTMPYSGTGTPINQHKPFKGGSPFGSQHLLQRTSSVGSPAGRIWQRGHQPASPKGISKLAMEDGKCKKNQTEKKQEQEKNTGRDKDSHNVGENNIKQSEKEMNNETSAGHVRSEVLEEGQKEILDLH</sequence>
<dbReference type="Proteomes" id="UP000792457">
    <property type="component" value="Unassembled WGS sequence"/>
</dbReference>
<evidence type="ECO:0000256" key="6">
    <source>
        <dbReference type="SAM" id="MobiDB-lite"/>
    </source>
</evidence>
<organism evidence="9 10">
    <name type="scientific">Ladona fulva</name>
    <name type="common">Scarce chaser dragonfly</name>
    <name type="synonym">Libellula fulva</name>
    <dbReference type="NCBI Taxonomy" id="123851"/>
    <lineage>
        <taxon>Eukaryota</taxon>
        <taxon>Metazoa</taxon>
        <taxon>Ecdysozoa</taxon>
        <taxon>Arthropoda</taxon>
        <taxon>Hexapoda</taxon>
        <taxon>Insecta</taxon>
        <taxon>Pterygota</taxon>
        <taxon>Palaeoptera</taxon>
        <taxon>Odonata</taxon>
        <taxon>Epiprocta</taxon>
        <taxon>Anisoptera</taxon>
        <taxon>Libelluloidea</taxon>
        <taxon>Libellulidae</taxon>
        <taxon>Ladona</taxon>
    </lineage>
</organism>
<feature type="region of interest" description="Disordered" evidence="6">
    <location>
        <begin position="784"/>
        <end position="897"/>
    </location>
</feature>